<feature type="compositionally biased region" description="Low complexity" evidence="1">
    <location>
        <begin position="33"/>
        <end position="43"/>
    </location>
</feature>
<protein>
    <submittedName>
        <fullName evidence="2">Uncharacterized protein</fullName>
    </submittedName>
</protein>
<keyword evidence="3" id="KW-1185">Reference proteome</keyword>
<feature type="compositionally biased region" description="Gly residues" evidence="1">
    <location>
        <begin position="400"/>
        <end position="412"/>
    </location>
</feature>
<feature type="compositionally biased region" description="Basic and acidic residues" evidence="1">
    <location>
        <begin position="330"/>
        <end position="340"/>
    </location>
</feature>
<feature type="compositionally biased region" description="Low complexity" evidence="1">
    <location>
        <begin position="222"/>
        <end position="231"/>
    </location>
</feature>
<name>A0A165NUB1_9APHY</name>
<organism evidence="2 3">
    <name type="scientific">Daedalea quercina L-15889</name>
    <dbReference type="NCBI Taxonomy" id="1314783"/>
    <lineage>
        <taxon>Eukaryota</taxon>
        <taxon>Fungi</taxon>
        <taxon>Dikarya</taxon>
        <taxon>Basidiomycota</taxon>
        <taxon>Agaricomycotina</taxon>
        <taxon>Agaricomycetes</taxon>
        <taxon>Polyporales</taxon>
        <taxon>Fomitopsis</taxon>
    </lineage>
</organism>
<feature type="region of interest" description="Disordered" evidence="1">
    <location>
        <begin position="311"/>
        <end position="412"/>
    </location>
</feature>
<accession>A0A165NUB1</accession>
<dbReference type="AlphaFoldDB" id="A0A165NUB1"/>
<dbReference type="Proteomes" id="UP000076727">
    <property type="component" value="Unassembled WGS sequence"/>
</dbReference>
<feature type="compositionally biased region" description="Polar residues" evidence="1">
    <location>
        <begin position="241"/>
        <end position="251"/>
    </location>
</feature>
<feature type="compositionally biased region" description="Basic and acidic residues" evidence="1">
    <location>
        <begin position="101"/>
        <end position="116"/>
    </location>
</feature>
<evidence type="ECO:0000256" key="1">
    <source>
        <dbReference type="SAM" id="MobiDB-lite"/>
    </source>
</evidence>
<proteinExistence type="predicted"/>
<feature type="region of interest" description="Disordered" evidence="1">
    <location>
        <begin position="175"/>
        <end position="296"/>
    </location>
</feature>
<evidence type="ECO:0000313" key="2">
    <source>
        <dbReference type="EMBL" id="KZT67385.1"/>
    </source>
</evidence>
<dbReference type="EMBL" id="KV429077">
    <property type="protein sequence ID" value="KZT67385.1"/>
    <property type="molecule type" value="Genomic_DNA"/>
</dbReference>
<feature type="compositionally biased region" description="Pro residues" evidence="1">
    <location>
        <begin position="252"/>
        <end position="271"/>
    </location>
</feature>
<sequence length="412" mass="44548">MDISKLLRSPSPPAHVILDTAHAEHYRTPNFPTTTTTTTTTSTPAPHESAATRGRHDRSSGSSAGATPPAQVRDAPAKPAQARPPDHPASRTPPSPAAESTSRELARRPTPAEKARENKLRADALCEIATAQLVRCRRCRSWIKLSAKSAFDPAHWNKHRERCVRRAESIVQELREANDQTPFPADAKPPSGSSIDKVPRDRAVAAPATPPLTPEREIDDAGTTTSTSSGSVRGPCKEDSPLTQLSDASQASPPPSPPPAPTPPIPLPEPDPVFEEYLARSQRRPTRDLASPLRKNWQEWSWAALRKPVWYPEHDSDDDGDGDGGYGYGHDQDQDRDHDHERRRRRVPVSNARASPPAPERSCEGRDRTSCSPARQALRGARTSASASATDRRDVPGAAGAVGMGGSGRGRP</sequence>
<gene>
    <name evidence="2" type="ORF">DAEQUDRAFT_812931</name>
</gene>
<reference evidence="2 3" key="1">
    <citation type="journal article" date="2016" name="Mol. Biol. Evol.">
        <title>Comparative Genomics of Early-Diverging Mushroom-Forming Fungi Provides Insights into the Origins of Lignocellulose Decay Capabilities.</title>
        <authorList>
            <person name="Nagy L.G."/>
            <person name="Riley R."/>
            <person name="Tritt A."/>
            <person name="Adam C."/>
            <person name="Daum C."/>
            <person name="Floudas D."/>
            <person name="Sun H."/>
            <person name="Yadav J.S."/>
            <person name="Pangilinan J."/>
            <person name="Larsson K.H."/>
            <person name="Matsuura K."/>
            <person name="Barry K."/>
            <person name="Labutti K."/>
            <person name="Kuo R."/>
            <person name="Ohm R.A."/>
            <person name="Bhattacharya S.S."/>
            <person name="Shirouzu T."/>
            <person name="Yoshinaga Y."/>
            <person name="Martin F.M."/>
            <person name="Grigoriev I.V."/>
            <person name="Hibbett D.S."/>
        </authorList>
    </citation>
    <scope>NUCLEOTIDE SEQUENCE [LARGE SCALE GENOMIC DNA]</scope>
    <source>
        <strain evidence="2 3">L-15889</strain>
    </source>
</reference>
<evidence type="ECO:0000313" key="3">
    <source>
        <dbReference type="Proteomes" id="UP000076727"/>
    </source>
</evidence>
<dbReference type="OrthoDB" id="3268830at2759"/>
<feature type="region of interest" description="Disordered" evidence="1">
    <location>
        <begin position="1"/>
        <end position="116"/>
    </location>
</feature>